<evidence type="ECO:0000256" key="2">
    <source>
        <dbReference type="ARBA" id="ARBA00008973"/>
    </source>
</evidence>
<evidence type="ECO:0008006" key="10">
    <source>
        <dbReference type="Google" id="ProtNLM"/>
    </source>
</evidence>
<comment type="similarity">
    <text evidence="2">Belongs to the NlpA lipoprotein family.</text>
</comment>
<proteinExistence type="inferred from homology"/>
<evidence type="ECO:0000256" key="7">
    <source>
        <dbReference type="SAM" id="SignalP"/>
    </source>
</evidence>
<dbReference type="RefSeq" id="WP_206968203.1">
    <property type="nucleotide sequence ID" value="NZ_JAFLVX010000037.1"/>
</dbReference>
<protein>
    <recommendedName>
        <fullName evidence="10">NLPA lipoprotein</fullName>
    </recommendedName>
</protein>
<feature type="signal peptide" evidence="7">
    <location>
        <begin position="1"/>
        <end position="19"/>
    </location>
</feature>
<comment type="caution">
    <text evidence="8">The sequence shown here is derived from an EMBL/GenBank/DDBJ whole genome shotgun (WGS) entry which is preliminary data.</text>
</comment>
<comment type="subcellular location">
    <subcellularLocation>
        <location evidence="1">Membrane</location>
        <topology evidence="1">Lipid-anchor</topology>
    </subcellularLocation>
</comment>
<dbReference type="Gene3D" id="3.40.190.10">
    <property type="entry name" value="Periplasmic binding protein-like II"/>
    <property type="match status" value="2"/>
</dbReference>
<dbReference type="EMBL" id="JAFLVX010000037">
    <property type="protein sequence ID" value="MBO0477857.1"/>
    <property type="molecule type" value="Genomic_DNA"/>
</dbReference>
<sequence length="277" mass="30767">MKKRSKVLLSLLGISLLLAGCGAKKEATKESSAPKEDKVIKVATALDSSEKILDIANKEAEKEGYKIEVVRVNDNVQYNKLLNDKEVDANFSQHGPYMEEFNKANNGNLVIAQKVYDARVGFYSKDYKKIEDIPDNGKVAIPNDASNQGRALAILDEKGLIKLKEGVGFNGTVKDIVENPKHFEFIEIDLLNLASAYDEKGIVLVYNYPTYLTKIGLTPEDALFLEKPNDNHYAISVAAREDNIDSEKIKVLKKSVASDAVRNYLKEEHGESLVPSF</sequence>
<evidence type="ECO:0000256" key="4">
    <source>
        <dbReference type="ARBA" id="ARBA00023136"/>
    </source>
</evidence>
<dbReference type="PANTHER" id="PTHR30429:SF0">
    <property type="entry name" value="METHIONINE-BINDING LIPOPROTEIN METQ"/>
    <property type="match status" value="1"/>
</dbReference>
<keyword evidence="5" id="KW-0564">Palmitate</keyword>
<dbReference type="Proteomes" id="UP000664857">
    <property type="component" value="Unassembled WGS sequence"/>
</dbReference>
<gene>
    <name evidence="8" type="ORF">DOK76_12315</name>
</gene>
<dbReference type="SUPFAM" id="SSF53850">
    <property type="entry name" value="Periplasmic binding protein-like II"/>
    <property type="match status" value="1"/>
</dbReference>
<keyword evidence="4" id="KW-0472">Membrane</keyword>
<name>A0ABS3HXD5_9ENTE</name>
<keyword evidence="9" id="KW-1185">Reference proteome</keyword>
<evidence type="ECO:0000313" key="8">
    <source>
        <dbReference type="EMBL" id="MBO0477857.1"/>
    </source>
</evidence>
<dbReference type="PROSITE" id="PS51257">
    <property type="entry name" value="PROKAR_LIPOPROTEIN"/>
    <property type="match status" value="1"/>
</dbReference>
<evidence type="ECO:0000256" key="1">
    <source>
        <dbReference type="ARBA" id="ARBA00004635"/>
    </source>
</evidence>
<accession>A0ABS3HXD5</accession>
<organism evidence="8 9">
    <name type="scientific">Candidatus Vagococcus giribetii</name>
    <dbReference type="NCBI Taxonomy" id="2230876"/>
    <lineage>
        <taxon>Bacteria</taxon>
        <taxon>Bacillati</taxon>
        <taxon>Bacillota</taxon>
        <taxon>Bacilli</taxon>
        <taxon>Lactobacillales</taxon>
        <taxon>Enterococcaceae</taxon>
        <taxon>Vagococcus</taxon>
    </lineage>
</organism>
<feature type="chain" id="PRO_5045127502" description="NLPA lipoprotein" evidence="7">
    <location>
        <begin position="20"/>
        <end position="277"/>
    </location>
</feature>
<keyword evidence="6" id="KW-0449">Lipoprotein</keyword>
<keyword evidence="3 7" id="KW-0732">Signal</keyword>
<dbReference type="InterPro" id="IPR004872">
    <property type="entry name" value="Lipoprotein_NlpA"/>
</dbReference>
<dbReference type="Pfam" id="PF03180">
    <property type="entry name" value="Lipoprotein_9"/>
    <property type="match status" value="1"/>
</dbReference>
<evidence type="ECO:0000256" key="5">
    <source>
        <dbReference type="ARBA" id="ARBA00023139"/>
    </source>
</evidence>
<evidence type="ECO:0000256" key="6">
    <source>
        <dbReference type="ARBA" id="ARBA00023288"/>
    </source>
</evidence>
<dbReference type="PANTHER" id="PTHR30429">
    <property type="entry name" value="D-METHIONINE-BINDING LIPOPROTEIN METQ"/>
    <property type="match status" value="1"/>
</dbReference>
<reference evidence="8 9" key="1">
    <citation type="submission" date="2021-03" db="EMBL/GenBank/DDBJ databases">
        <title>Enterococcal diversity collection.</title>
        <authorList>
            <person name="Gilmore M.S."/>
            <person name="Schwartzman J."/>
            <person name="Van Tyne D."/>
            <person name="Martin M."/>
            <person name="Earl A.M."/>
            <person name="Manson A.L."/>
            <person name="Straub T."/>
            <person name="Salamzade R."/>
            <person name="Saavedra J."/>
            <person name="Lebreton F."/>
            <person name="Prichula J."/>
            <person name="Schaufler K."/>
            <person name="Gaca A."/>
            <person name="Sgardioli B."/>
            <person name="Wagenaar J."/>
            <person name="Strong T."/>
        </authorList>
    </citation>
    <scope>NUCLEOTIDE SEQUENCE [LARGE SCALE GENOMIC DNA]</scope>
    <source>
        <strain evidence="8 9">DIV0080</strain>
    </source>
</reference>
<evidence type="ECO:0000313" key="9">
    <source>
        <dbReference type="Proteomes" id="UP000664857"/>
    </source>
</evidence>
<evidence type="ECO:0000256" key="3">
    <source>
        <dbReference type="ARBA" id="ARBA00022729"/>
    </source>
</evidence>